<dbReference type="STRING" id="4540.A0A3L6PWF2"/>
<comment type="caution">
    <text evidence="4">The sequence shown here is derived from an EMBL/GenBank/DDBJ whole genome shotgun (WGS) entry which is preliminary data.</text>
</comment>
<accession>A0A3L6PWF2</accession>
<keyword evidence="5" id="KW-1185">Reference proteome</keyword>
<dbReference type="OrthoDB" id="288590at2759"/>
<reference evidence="5" key="1">
    <citation type="journal article" date="2019" name="Nat. Commun.">
        <title>The genome of broomcorn millet.</title>
        <authorList>
            <person name="Zou C."/>
            <person name="Miki D."/>
            <person name="Li D."/>
            <person name="Tang Q."/>
            <person name="Xiao L."/>
            <person name="Rajput S."/>
            <person name="Deng P."/>
            <person name="Jia W."/>
            <person name="Huang R."/>
            <person name="Zhang M."/>
            <person name="Sun Y."/>
            <person name="Hu J."/>
            <person name="Fu X."/>
            <person name="Schnable P.S."/>
            <person name="Li F."/>
            <person name="Zhang H."/>
            <person name="Feng B."/>
            <person name="Zhu X."/>
            <person name="Liu R."/>
            <person name="Schnable J.C."/>
            <person name="Zhu J.-K."/>
            <person name="Zhang H."/>
        </authorList>
    </citation>
    <scope>NUCLEOTIDE SEQUENCE [LARGE SCALE GENOMIC DNA]</scope>
</reference>
<dbReference type="AlphaFoldDB" id="A0A3L6PWF2"/>
<dbReference type="Proteomes" id="UP000275267">
    <property type="component" value="Unassembled WGS sequence"/>
</dbReference>
<proteinExistence type="predicted"/>
<dbReference type="PANTHER" id="PTHR47991">
    <property type="entry name" value="OXOGLUTARATE/IRON-DEPENDENT DIOXYGENASE"/>
    <property type="match status" value="1"/>
</dbReference>
<evidence type="ECO:0000313" key="4">
    <source>
        <dbReference type="EMBL" id="RLM64859.1"/>
    </source>
</evidence>
<evidence type="ECO:0000256" key="1">
    <source>
        <dbReference type="ARBA" id="ARBA00022723"/>
    </source>
</evidence>
<dbReference type="Gene3D" id="2.60.120.330">
    <property type="entry name" value="B-lactam Antibiotic, Isopenicillin N Synthase, Chain"/>
    <property type="match status" value="1"/>
</dbReference>
<organism evidence="4 5">
    <name type="scientific">Panicum miliaceum</name>
    <name type="common">Proso millet</name>
    <name type="synonym">Broomcorn millet</name>
    <dbReference type="NCBI Taxonomy" id="4540"/>
    <lineage>
        <taxon>Eukaryota</taxon>
        <taxon>Viridiplantae</taxon>
        <taxon>Streptophyta</taxon>
        <taxon>Embryophyta</taxon>
        <taxon>Tracheophyta</taxon>
        <taxon>Spermatophyta</taxon>
        <taxon>Magnoliopsida</taxon>
        <taxon>Liliopsida</taxon>
        <taxon>Poales</taxon>
        <taxon>Poaceae</taxon>
        <taxon>PACMAD clade</taxon>
        <taxon>Panicoideae</taxon>
        <taxon>Panicodae</taxon>
        <taxon>Paniceae</taxon>
        <taxon>Panicinae</taxon>
        <taxon>Panicum</taxon>
        <taxon>Panicum sect. Panicum</taxon>
    </lineage>
</organism>
<dbReference type="InterPro" id="IPR027443">
    <property type="entry name" value="IPNS-like_sf"/>
</dbReference>
<keyword evidence="2" id="KW-0408">Iron</keyword>
<dbReference type="InterPro" id="IPR050295">
    <property type="entry name" value="Plant_2OG-oxidoreductases"/>
</dbReference>
<keyword evidence="1" id="KW-0479">Metal-binding</keyword>
<dbReference type="InterPro" id="IPR044861">
    <property type="entry name" value="IPNS-like_FE2OG_OXY"/>
</dbReference>
<evidence type="ECO:0000313" key="5">
    <source>
        <dbReference type="Proteomes" id="UP000275267"/>
    </source>
</evidence>
<sequence length="131" mass="14402">MMNEGVSMTHARLNYYPRCPKPDLVVVVVLKPHSDASVTTVVLIDDAVSGFQEQKPNGSAGVWYDVPIAPNTLLNVGEAIEETAGGASMELVLCNKLSFFLIQTYAALPRIREKKEGQASSYCRSKWTRRG</sequence>
<protein>
    <submittedName>
        <fullName evidence="4">Protein SRG1-like</fullName>
    </submittedName>
</protein>
<dbReference type="GO" id="GO:0046872">
    <property type="term" value="F:metal ion binding"/>
    <property type="evidence" value="ECO:0007669"/>
    <property type="project" value="UniProtKB-KW"/>
</dbReference>
<name>A0A3L6PWF2_PANMI</name>
<gene>
    <name evidence="4" type="ORF">C2845_PM16G18960</name>
</gene>
<dbReference type="Pfam" id="PF03171">
    <property type="entry name" value="2OG-FeII_Oxy"/>
    <property type="match status" value="1"/>
</dbReference>
<feature type="domain" description="Isopenicillin N synthase-like Fe(2+) 2OG dioxygenase" evidence="3">
    <location>
        <begin position="12"/>
        <end position="79"/>
    </location>
</feature>
<evidence type="ECO:0000256" key="2">
    <source>
        <dbReference type="ARBA" id="ARBA00023004"/>
    </source>
</evidence>
<dbReference type="EMBL" id="PQIB02000015">
    <property type="protein sequence ID" value="RLM64859.1"/>
    <property type="molecule type" value="Genomic_DNA"/>
</dbReference>
<evidence type="ECO:0000259" key="3">
    <source>
        <dbReference type="Pfam" id="PF03171"/>
    </source>
</evidence>
<dbReference type="SUPFAM" id="SSF51197">
    <property type="entry name" value="Clavaminate synthase-like"/>
    <property type="match status" value="1"/>
</dbReference>